<organism evidence="1 2">
    <name type="scientific">Ruficoccus amylovorans</name>
    <dbReference type="NCBI Taxonomy" id="1804625"/>
    <lineage>
        <taxon>Bacteria</taxon>
        <taxon>Pseudomonadati</taxon>
        <taxon>Verrucomicrobiota</taxon>
        <taxon>Opitutia</taxon>
        <taxon>Puniceicoccales</taxon>
        <taxon>Cerasicoccaceae</taxon>
        <taxon>Ruficoccus</taxon>
    </lineage>
</organism>
<dbReference type="PANTHER" id="PTHR36455">
    <property type="match status" value="1"/>
</dbReference>
<proteinExistence type="predicted"/>
<reference evidence="1 2" key="1">
    <citation type="submission" date="2020-07" db="EMBL/GenBank/DDBJ databases">
        <authorList>
            <person name="Feng X."/>
        </authorList>
    </citation>
    <scope>NUCLEOTIDE SEQUENCE [LARGE SCALE GENOMIC DNA]</scope>
    <source>
        <strain evidence="1 2">JCM31066</strain>
    </source>
</reference>
<gene>
    <name evidence="1" type="primary">tnpB</name>
    <name evidence="1" type="ORF">H5P28_16590</name>
</gene>
<dbReference type="PANTHER" id="PTHR36455:SF1">
    <property type="entry name" value="BLR8292 PROTEIN"/>
    <property type="match status" value="1"/>
</dbReference>
<comment type="caution">
    <text evidence="1">The sequence shown here is derived from an EMBL/GenBank/DDBJ whole genome shotgun (WGS) entry which is preliminary data.</text>
</comment>
<dbReference type="RefSeq" id="WP_185676818.1">
    <property type="nucleotide sequence ID" value="NZ_JACHVB010000054.1"/>
</dbReference>
<dbReference type="AlphaFoldDB" id="A0A842HJR3"/>
<dbReference type="NCBIfam" id="NF033819">
    <property type="entry name" value="IS66_TnpB"/>
    <property type="match status" value="1"/>
</dbReference>
<dbReference type="InterPro" id="IPR008878">
    <property type="entry name" value="Transposase_IS66_Orf2"/>
</dbReference>
<evidence type="ECO:0000313" key="1">
    <source>
        <dbReference type="EMBL" id="MBC2595884.1"/>
    </source>
</evidence>
<keyword evidence="2" id="KW-1185">Reference proteome</keyword>
<dbReference type="EMBL" id="JACHVB010000054">
    <property type="protein sequence ID" value="MBC2595884.1"/>
    <property type="molecule type" value="Genomic_DNA"/>
</dbReference>
<dbReference type="Proteomes" id="UP000546464">
    <property type="component" value="Unassembled WGS sequence"/>
</dbReference>
<dbReference type="Pfam" id="PF05717">
    <property type="entry name" value="TnpB_IS66"/>
    <property type="match status" value="1"/>
</dbReference>
<sequence length="118" mass="13457">MLSFSGSLRVFVALEPCDMRKGFSGLEALVTQRLKESVRGGALFLFTNKRRTRLKALYFDGTGLWLLNKRLEVGRFSWPVSTDPTAVKLRLRPEAFALLCDGVQMQGAKFLPWYEREP</sequence>
<protein>
    <submittedName>
        <fullName evidence="1">IS66 family insertion sequence element accessory protein TnpB</fullName>
    </submittedName>
</protein>
<accession>A0A842HJR3</accession>
<name>A0A842HJR3_9BACT</name>
<evidence type="ECO:0000313" key="2">
    <source>
        <dbReference type="Proteomes" id="UP000546464"/>
    </source>
</evidence>